<dbReference type="AlphaFoldDB" id="A0AAU7T280"/>
<name>A0AAU7T280_9GAMM</name>
<accession>A0AAU7T280</accession>
<gene>
    <name evidence="1" type="ORF">ABJ384_15065</name>
</gene>
<sequence>MNDDEIFCLKIQLRVGLIQPKQIQRCLNKRFLKNYTDQLLLEMSFIRRELDLKKFIYNLVDNSLNREQIALKIFKKYFYKKMPRELDENLDIHIENLKFIADYLVNFNELRNEPFLSSYITAFDDQITEASFGNIGMWPKEAYSELYRYLQNWIQSIVE</sequence>
<reference evidence="1" key="1">
    <citation type="submission" date="2024-06" db="EMBL/GenBank/DDBJ databases">
        <authorList>
            <person name="Song Z."/>
        </authorList>
    </citation>
    <scope>NUCLEOTIDE SEQUENCE</scope>
    <source>
        <strain evidence="1">A1-4-2</strain>
        <plasmid evidence="1">unnamed1</plasmid>
    </source>
</reference>
<dbReference type="EMBL" id="CP157982">
    <property type="protein sequence ID" value="XBU17285.1"/>
    <property type="molecule type" value="Genomic_DNA"/>
</dbReference>
<dbReference type="RefSeq" id="WP_349929897.1">
    <property type="nucleotide sequence ID" value="NZ_CP157982.1"/>
</dbReference>
<evidence type="ECO:0008006" key="2">
    <source>
        <dbReference type="Google" id="ProtNLM"/>
    </source>
</evidence>
<keyword evidence="1" id="KW-0614">Plasmid</keyword>
<evidence type="ECO:0000313" key="1">
    <source>
        <dbReference type="EMBL" id="XBU17285.1"/>
    </source>
</evidence>
<protein>
    <recommendedName>
        <fullName evidence="2">CdiI immunity protein domain-containing protein</fullName>
    </recommendedName>
</protein>
<organism evidence="1">
    <name type="scientific">Acinetobacter sp. A1-4-2</name>
    <dbReference type="NCBI Taxonomy" id="3156489"/>
    <lineage>
        <taxon>Bacteria</taxon>
        <taxon>Pseudomonadati</taxon>
        <taxon>Pseudomonadota</taxon>
        <taxon>Gammaproteobacteria</taxon>
        <taxon>Moraxellales</taxon>
        <taxon>Moraxellaceae</taxon>
        <taxon>Acinetobacter</taxon>
    </lineage>
</organism>
<geneLocation type="plasmid" evidence="1">
    <name>unnamed1</name>
</geneLocation>
<proteinExistence type="predicted"/>